<comment type="caution">
    <text evidence="1">The sequence shown here is derived from an EMBL/GenBank/DDBJ whole genome shotgun (WGS) entry which is preliminary data.</text>
</comment>
<gene>
    <name evidence="1" type="ORF">BN2476_300183</name>
</gene>
<evidence type="ECO:0000313" key="2">
    <source>
        <dbReference type="Proteomes" id="UP000195569"/>
    </source>
</evidence>
<proteinExistence type="predicted"/>
<sequence>MSKRPYSVQPNSRFSNFQLNRGRSKLSMPKASLGFDATNFLVADHALRSLQISQAKLHITIKITSATR</sequence>
<dbReference type="EMBL" id="CYGY02000030">
    <property type="protein sequence ID" value="SIT41761.1"/>
    <property type="molecule type" value="Genomic_DNA"/>
</dbReference>
<reference evidence="1" key="1">
    <citation type="submission" date="2016-12" db="EMBL/GenBank/DDBJ databases">
        <authorList>
            <person name="Moulin L."/>
        </authorList>
    </citation>
    <scope>NUCLEOTIDE SEQUENCE [LARGE SCALE GENOMIC DNA]</scope>
    <source>
        <strain evidence="1">STM 7183</strain>
    </source>
</reference>
<dbReference type="AlphaFoldDB" id="A0A1N7S333"/>
<name>A0A1N7S333_9BURK</name>
<accession>A0A1N7S333</accession>
<keyword evidence="2" id="KW-1185">Reference proteome</keyword>
<evidence type="ECO:0000313" key="1">
    <source>
        <dbReference type="EMBL" id="SIT41761.1"/>
    </source>
</evidence>
<organism evidence="1 2">
    <name type="scientific">Paraburkholderia piptadeniae</name>
    <dbReference type="NCBI Taxonomy" id="1701573"/>
    <lineage>
        <taxon>Bacteria</taxon>
        <taxon>Pseudomonadati</taxon>
        <taxon>Pseudomonadota</taxon>
        <taxon>Betaproteobacteria</taxon>
        <taxon>Burkholderiales</taxon>
        <taxon>Burkholderiaceae</taxon>
        <taxon>Paraburkholderia</taxon>
    </lineage>
</organism>
<dbReference type="Proteomes" id="UP000195569">
    <property type="component" value="Unassembled WGS sequence"/>
</dbReference>
<protein>
    <submittedName>
        <fullName evidence="1">Uncharacterized protein</fullName>
    </submittedName>
</protein>